<organism evidence="4 5">
    <name type="scientific">Thermoflavimicrobium daqui</name>
    <dbReference type="NCBI Taxonomy" id="2137476"/>
    <lineage>
        <taxon>Bacteria</taxon>
        <taxon>Bacillati</taxon>
        <taxon>Bacillota</taxon>
        <taxon>Bacilli</taxon>
        <taxon>Bacillales</taxon>
        <taxon>Thermoactinomycetaceae</taxon>
        <taxon>Thermoflavimicrobium</taxon>
    </lineage>
</organism>
<dbReference type="AlphaFoldDB" id="A0A364K9M1"/>
<keyword evidence="1" id="KW-0235">DNA replication</keyword>
<dbReference type="InterPro" id="IPR001623">
    <property type="entry name" value="DnaJ_domain"/>
</dbReference>
<dbReference type="PROSITE" id="PS50076">
    <property type="entry name" value="DNAJ_2"/>
    <property type="match status" value="1"/>
</dbReference>
<evidence type="ECO:0000256" key="2">
    <source>
        <dbReference type="ARBA" id="ARBA00023016"/>
    </source>
</evidence>
<dbReference type="OrthoDB" id="1873654at2"/>
<name>A0A364K9M1_9BACL</name>
<dbReference type="EMBL" id="QJKK01000001">
    <property type="protein sequence ID" value="RAL26900.1"/>
    <property type="molecule type" value="Genomic_DNA"/>
</dbReference>
<dbReference type="Pfam" id="PF00226">
    <property type="entry name" value="DnaJ"/>
    <property type="match status" value="1"/>
</dbReference>
<dbReference type="InterPro" id="IPR036869">
    <property type="entry name" value="J_dom_sf"/>
</dbReference>
<dbReference type="SUPFAM" id="SSF46565">
    <property type="entry name" value="Chaperone J-domain"/>
    <property type="match status" value="1"/>
</dbReference>
<dbReference type="Proteomes" id="UP000251213">
    <property type="component" value="Unassembled WGS sequence"/>
</dbReference>
<keyword evidence="2" id="KW-0346">Stress response</keyword>
<evidence type="ECO:0000259" key="3">
    <source>
        <dbReference type="PROSITE" id="PS50076"/>
    </source>
</evidence>
<proteinExistence type="predicted"/>
<comment type="caution">
    <text evidence="4">The sequence shown here is derived from an EMBL/GenBank/DDBJ whole genome shotgun (WGS) entry which is preliminary data.</text>
</comment>
<gene>
    <name evidence="4" type="ORF">DL897_02300</name>
</gene>
<feature type="domain" description="J" evidence="3">
    <location>
        <begin position="13"/>
        <end position="82"/>
    </location>
</feature>
<sequence>MKNEVANFMEEKNYYELIGLPPDASNEEIDKAILKKIRIWQKRTNTPTLARRQEAERMIERLDEIKLILLDPEQRAKYDQKLQEIKRK</sequence>
<protein>
    <recommendedName>
        <fullName evidence="3">J domain-containing protein</fullName>
    </recommendedName>
</protein>
<reference evidence="4 5" key="1">
    <citation type="submission" date="2018-06" db="EMBL/GenBank/DDBJ databases">
        <title>Thermoflavimicrobium daqus sp. nov., a thermophilic microbe isolated from Moutai-flavour Daqu.</title>
        <authorList>
            <person name="Wang X."/>
            <person name="Zhou H."/>
        </authorList>
    </citation>
    <scope>NUCLEOTIDE SEQUENCE [LARGE SCALE GENOMIC DNA]</scope>
    <source>
        <strain evidence="4 5">FBKL4.011</strain>
    </source>
</reference>
<evidence type="ECO:0000256" key="1">
    <source>
        <dbReference type="ARBA" id="ARBA00022705"/>
    </source>
</evidence>
<evidence type="ECO:0000313" key="4">
    <source>
        <dbReference type="EMBL" id="RAL26900.1"/>
    </source>
</evidence>
<dbReference type="PRINTS" id="PR00625">
    <property type="entry name" value="JDOMAIN"/>
</dbReference>
<dbReference type="GO" id="GO:0006260">
    <property type="term" value="P:DNA replication"/>
    <property type="evidence" value="ECO:0007669"/>
    <property type="project" value="UniProtKB-KW"/>
</dbReference>
<evidence type="ECO:0000313" key="5">
    <source>
        <dbReference type="Proteomes" id="UP000251213"/>
    </source>
</evidence>
<accession>A0A364K9M1</accession>
<reference evidence="4 5" key="2">
    <citation type="submission" date="2018-06" db="EMBL/GenBank/DDBJ databases">
        <authorList>
            <person name="Zhirakovskaya E."/>
        </authorList>
    </citation>
    <scope>NUCLEOTIDE SEQUENCE [LARGE SCALE GENOMIC DNA]</scope>
    <source>
        <strain evidence="4 5">FBKL4.011</strain>
    </source>
</reference>
<keyword evidence="5" id="KW-1185">Reference proteome</keyword>
<dbReference type="Gene3D" id="1.10.287.110">
    <property type="entry name" value="DnaJ domain"/>
    <property type="match status" value="1"/>
</dbReference>